<dbReference type="AlphaFoldDB" id="A0A0R1ZMP9"/>
<keyword evidence="6 8" id="KW-0449">Lipoprotein</keyword>
<evidence type="ECO:0000256" key="2">
    <source>
        <dbReference type="ARBA" id="ARBA00008973"/>
    </source>
</evidence>
<evidence type="ECO:0000256" key="1">
    <source>
        <dbReference type="ARBA" id="ARBA00004635"/>
    </source>
</evidence>
<dbReference type="STRING" id="1291052.FC18_GL000104"/>
<reference evidence="8 9" key="1">
    <citation type="journal article" date="2015" name="Genome Announc.">
        <title>Expanding the biotechnology potential of lactobacilli through comparative genomics of 213 strains and associated genera.</title>
        <authorList>
            <person name="Sun Z."/>
            <person name="Harris H.M."/>
            <person name="McCann A."/>
            <person name="Guo C."/>
            <person name="Argimon S."/>
            <person name="Zhang W."/>
            <person name="Yang X."/>
            <person name="Jeffery I.B."/>
            <person name="Cooney J.C."/>
            <person name="Kagawa T.F."/>
            <person name="Liu W."/>
            <person name="Song Y."/>
            <person name="Salvetti E."/>
            <person name="Wrobel A."/>
            <person name="Rasinkangas P."/>
            <person name="Parkhill J."/>
            <person name="Rea M.C."/>
            <person name="O'Sullivan O."/>
            <person name="Ritari J."/>
            <person name="Douillard F.P."/>
            <person name="Paul Ross R."/>
            <person name="Yang R."/>
            <person name="Briner A.E."/>
            <person name="Felis G.E."/>
            <person name="de Vos W.M."/>
            <person name="Barrangou R."/>
            <person name="Klaenhammer T.R."/>
            <person name="Caufield P.W."/>
            <person name="Cui Y."/>
            <person name="Zhang H."/>
            <person name="O'Toole P.W."/>
        </authorList>
    </citation>
    <scope>NUCLEOTIDE SEQUENCE [LARGE SCALE GENOMIC DNA]</scope>
    <source>
        <strain evidence="8 9">DSM 20505</strain>
    </source>
</reference>
<gene>
    <name evidence="8" type="ORF">FC18_GL000104</name>
</gene>
<dbReference type="InterPro" id="IPR004872">
    <property type="entry name" value="Lipoprotein_NlpA"/>
</dbReference>
<accession>A0A0R1ZMP9</accession>
<comment type="subcellular location">
    <subcellularLocation>
        <location evidence="1">Membrane</location>
        <topology evidence="1">Lipid-anchor</topology>
    </subcellularLocation>
</comment>
<proteinExistence type="inferred from homology"/>
<sequence length="289" mass="31769">MGEFMMKKWTKTIALSLAAIGSVVGLAACGKSTTSSKLTTVTVGGIGSDYQTWVHIAKTPQAKKLGLKLDVKEVTVGKQLNDETANGDIDVNAFQSYAFFLAYNKETKGKKIAALGTTYLEPVGIYSNKYKSIKSLPDKATIGISSNPANGARELLLLQKAGIIKLKKGFDTFGTTRDITSNPKHVQIKEINEDSAARFLDDFDAVLISNTIALEAKLNVLKDSIYYEKADDSTKDNINILATTAKQKNNKTYKKLVKLYRDPAIQKWIKKEFGGTKVEVKKPLNYLEK</sequence>
<dbReference type="Gene3D" id="3.40.190.10">
    <property type="entry name" value="Periplasmic binding protein-like II"/>
    <property type="match status" value="2"/>
</dbReference>
<evidence type="ECO:0000313" key="8">
    <source>
        <dbReference type="EMBL" id="KRM56270.1"/>
    </source>
</evidence>
<evidence type="ECO:0000256" key="5">
    <source>
        <dbReference type="ARBA" id="ARBA00023139"/>
    </source>
</evidence>
<dbReference type="PANTHER" id="PTHR30429:SF3">
    <property type="entry name" value="LIPOPROTEIN"/>
    <property type="match status" value="1"/>
</dbReference>
<dbReference type="GO" id="GO:0016020">
    <property type="term" value="C:membrane"/>
    <property type="evidence" value="ECO:0007669"/>
    <property type="project" value="UniProtKB-SubCell"/>
</dbReference>
<feature type="signal peptide" evidence="7">
    <location>
        <begin position="1"/>
        <end position="27"/>
    </location>
</feature>
<dbReference type="PANTHER" id="PTHR30429">
    <property type="entry name" value="D-METHIONINE-BINDING LIPOPROTEIN METQ"/>
    <property type="match status" value="1"/>
</dbReference>
<keyword evidence="5" id="KW-0564">Palmitate</keyword>
<keyword evidence="3 7" id="KW-0732">Signal</keyword>
<keyword evidence="4" id="KW-0472">Membrane</keyword>
<evidence type="ECO:0000256" key="3">
    <source>
        <dbReference type="ARBA" id="ARBA00022729"/>
    </source>
</evidence>
<dbReference type="SUPFAM" id="SSF53850">
    <property type="entry name" value="Periplasmic binding protein-like II"/>
    <property type="match status" value="1"/>
</dbReference>
<comment type="similarity">
    <text evidence="2">Belongs to the NlpA lipoprotein family.</text>
</comment>
<evidence type="ECO:0000256" key="4">
    <source>
        <dbReference type="ARBA" id="ARBA00023136"/>
    </source>
</evidence>
<organism evidence="8 9">
    <name type="scientific">Lacticaseibacillus sharpeae JCM 1186 = DSM 20505</name>
    <dbReference type="NCBI Taxonomy" id="1291052"/>
    <lineage>
        <taxon>Bacteria</taxon>
        <taxon>Bacillati</taxon>
        <taxon>Bacillota</taxon>
        <taxon>Bacilli</taxon>
        <taxon>Lactobacillales</taxon>
        <taxon>Lactobacillaceae</taxon>
        <taxon>Lacticaseibacillus</taxon>
    </lineage>
</organism>
<feature type="chain" id="PRO_5038616954" evidence="7">
    <location>
        <begin position="28"/>
        <end position="289"/>
    </location>
</feature>
<protein>
    <submittedName>
        <fullName evidence="8">NLPA lipoprotein</fullName>
    </submittedName>
</protein>
<evidence type="ECO:0000313" key="9">
    <source>
        <dbReference type="Proteomes" id="UP000051679"/>
    </source>
</evidence>
<keyword evidence="9" id="KW-1185">Reference proteome</keyword>
<comment type="caution">
    <text evidence="8">The sequence shown here is derived from an EMBL/GenBank/DDBJ whole genome shotgun (WGS) entry which is preliminary data.</text>
</comment>
<dbReference type="PATRIC" id="fig|1291052.5.peg.105"/>
<dbReference type="Pfam" id="PF03180">
    <property type="entry name" value="Lipoprotein_9"/>
    <property type="match status" value="1"/>
</dbReference>
<dbReference type="PROSITE" id="PS51257">
    <property type="entry name" value="PROKAR_LIPOPROTEIN"/>
    <property type="match status" value="1"/>
</dbReference>
<evidence type="ECO:0000256" key="7">
    <source>
        <dbReference type="SAM" id="SignalP"/>
    </source>
</evidence>
<dbReference type="EMBL" id="AYYO01000006">
    <property type="protein sequence ID" value="KRM56270.1"/>
    <property type="molecule type" value="Genomic_DNA"/>
</dbReference>
<evidence type="ECO:0000256" key="6">
    <source>
        <dbReference type="ARBA" id="ARBA00023288"/>
    </source>
</evidence>
<name>A0A0R1ZMP9_9LACO</name>
<dbReference type="Proteomes" id="UP000051679">
    <property type="component" value="Unassembled WGS sequence"/>
</dbReference>